<feature type="compositionally biased region" description="Pro residues" evidence="1">
    <location>
        <begin position="179"/>
        <end position="190"/>
    </location>
</feature>
<dbReference type="KEGG" id="nwl:NWFMUON74_67800"/>
<evidence type="ECO:0000256" key="2">
    <source>
        <dbReference type="SAM" id="Phobius"/>
    </source>
</evidence>
<name>A0A7G1KUQ5_9NOCA</name>
<accession>A0A7G1KUQ5</accession>
<feature type="region of interest" description="Disordered" evidence="1">
    <location>
        <begin position="176"/>
        <end position="231"/>
    </location>
</feature>
<dbReference type="AlphaFoldDB" id="A0A7G1KUQ5"/>
<evidence type="ECO:0000313" key="4">
    <source>
        <dbReference type="Proteomes" id="UP000516173"/>
    </source>
</evidence>
<feature type="transmembrane region" description="Helical" evidence="2">
    <location>
        <begin position="77"/>
        <end position="100"/>
    </location>
</feature>
<keyword evidence="2" id="KW-1133">Transmembrane helix</keyword>
<evidence type="ECO:0000313" key="3">
    <source>
        <dbReference type="EMBL" id="BCK59008.1"/>
    </source>
</evidence>
<feature type="transmembrane region" description="Helical" evidence="2">
    <location>
        <begin position="151"/>
        <end position="171"/>
    </location>
</feature>
<feature type="compositionally biased region" description="Pro residues" evidence="1">
    <location>
        <begin position="7"/>
        <end position="34"/>
    </location>
</feature>
<keyword evidence="4" id="KW-1185">Reference proteome</keyword>
<dbReference type="EMBL" id="AP023396">
    <property type="protein sequence ID" value="BCK59008.1"/>
    <property type="molecule type" value="Genomic_DNA"/>
</dbReference>
<feature type="transmembrane region" description="Helical" evidence="2">
    <location>
        <begin position="112"/>
        <end position="131"/>
    </location>
</feature>
<feature type="region of interest" description="Disordered" evidence="1">
    <location>
        <begin position="1"/>
        <end position="39"/>
    </location>
</feature>
<organism evidence="3 4">
    <name type="scientific">Nocardia wallacei</name>
    <dbReference type="NCBI Taxonomy" id="480035"/>
    <lineage>
        <taxon>Bacteria</taxon>
        <taxon>Bacillati</taxon>
        <taxon>Actinomycetota</taxon>
        <taxon>Actinomycetes</taxon>
        <taxon>Mycobacteriales</taxon>
        <taxon>Nocardiaceae</taxon>
        <taxon>Nocardia</taxon>
    </lineage>
</organism>
<dbReference type="Proteomes" id="UP000516173">
    <property type="component" value="Chromosome"/>
</dbReference>
<protein>
    <submittedName>
        <fullName evidence="3">Uncharacterized protein</fullName>
    </submittedName>
</protein>
<keyword evidence="2" id="KW-0472">Membrane</keyword>
<evidence type="ECO:0000256" key="1">
    <source>
        <dbReference type="SAM" id="MobiDB-lite"/>
    </source>
</evidence>
<reference evidence="3 4" key="1">
    <citation type="submission" date="2020-08" db="EMBL/GenBank/DDBJ databases">
        <title>Genome Sequencing of Nocardia wallacei strain FMUON74 and assembly.</title>
        <authorList>
            <person name="Toyokawa M."/>
            <person name="Uesaka K."/>
        </authorList>
    </citation>
    <scope>NUCLEOTIDE SEQUENCE [LARGE SCALE GENOMIC DNA]</scope>
    <source>
        <strain evidence="3 4">FMUON74</strain>
    </source>
</reference>
<keyword evidence="2" id="KW-0812">Transmembrane</keyword>
<feature type="transmembrane region" description="Helical" evidence="2">
    <location>
        <begin position="43"/>
        <end position="62"/>
    </location>
</feature>
<proteinExistence type="predicted"/>
<sequence>MVDPYPAGRPGPPSHPFHPVPPQMPWAPPPPTRPAAPRTSRRSVAAGLALVALALTVVADIAEPFVVSDRHWPYDSALYLIAPCALAVAALMAVTGTVMLLANNRPSLTARILAGLGTGGLLLHAVILLVSGSRGWSPDGGLEEIIEGGRWLIALAFLTTVAAVVALLLPVTSASLRPTNPPPGAPPWPQGGPGTQPFPGTAQFPPPNTLPPDAAGSPPIPSSWSADGMVD</sequence>
<gene>
    <name evidence="3" type="ORF">NWFMUON74_67800</name>
</gene>